<dbReference type="Pfam" id="PF11935">
    <property type="entry name" value="SYMPK_PTA1_N"/>
    <property type="match status" value="1"/>
</dbReference>
<evidence type="ECO:0000259" key="3">
    <source>
        <dbReference type="Pfam" id="PF11935"/>
    </source>
</evidence>
<organism evidence="4 5">
    <name type="scientific">Phytophthora boehmeriae</name>
    <dbReference type="NCBI Taxonomy" id="109152"/>
    <lineage>
        <taxon>Eukaryota</taxon>
        <taxon>Sar</taxon>
        <taxon>Stramenopiles</taxon>
        <taxon>Oomycota</taxon>
        <taxon>Peronosporomycetes</taxon>
        <taxon>Peronosporales</taxon>
        <taxon>Peronosporaceae</taxon>
        <taxon>Phytophthora</taxon>
    </lineage>
</organism>
<accession>A0A8T1X6Q3</accession>
<name>A0A8T1X6Q3_9STRA</name>
<evidence type="ECO:0000256" key="1">
    <source>
        <dbReference type="ARBA" id="ARBA00004123"/>
    </source>
</evidence>
<dbReference type="EMBL" id="JAGDFL010000050">
    <property type="protein sequence ID" value="KAG7399559.1"/>
    <property type="molecule type" value="Genomic_DNA"/>
</dbReference>
<dbReference type="InterPro" id="IPR021850">
    <property type="entry name" value="Symplekin/Pta1"/>
</dbReference>
<dbReference type="GO" id="GO:0005847">
    <property type="term" value="C:mRNA cleavage and polyadenylation specificity factor complex"/>
    <property type="evidence" value="ECO:0007669"/>
    <property type="project" value="TreeGrafter"/>
</dbReference>
<comment type="subcellular location">
    <subcellularLocation>
        <location evidence="1">Nucleus</location>
    </subcellularLocation>
</comment>
<protein>
    <recommendedName>
        <fullName evidence="3">Symplekin/Pta1 N-terminal domain-containing protein</fullName>
    </recommendedName>
</protein>
<proteinExistence type="predicted"/>
<evidence type="ECO:0000313" key="4">
    <source>
        <dbReference type="EMBL" id="KAG7399559.1"/>
    </source>
</evidence>
<evidence type="ECO:0000256" key="2">
    <source>
        <dbReference type="ARBA" id="ARBA00023242"/>
    </source>
</evidence>
<comment type="caution">
    <text evidence="4">The sequence shown here is derived from an EMBL/GenBank/DDBJ whole genome shotgun (WGS) entry which is preliminary data.</text>
</comment>
<dbReference type="OrthoDB" id="331600at2759"/>
<sequence length="457" mass="49694">MDGAEREVATLLEQLQGLTSNAEQVEGFRRVQEIVQHRDPSGAERRVLRGALPLLGQIVQLRNAALVTSILQLVAQEASSASSTVTTASAETLDVAAALSAGLYEVCHTVLLLSHSTEKNVVLALQLALGSLHSTFEVALRAETVENGLDTEPRRAWDAATRCLEAAAGIVAIVPEATGSDSNRSAMVWLRAWKFVESGVMLLSTAQDSSVYRDPARSNIQPNTWSLDRLSAGTQAILPKTKLEEFGVMLLKAMCEAVTSKSDNRLPLQRRELSVAVNSLSLLASLRPQHMPNILPKLTALSTVVATPGTEDPVVQKSLTANLVKLLSHPSAQVFADEVTDILIAVGASQRAFSAISKSKEQRRKYTSAPTEASLRRARIGKRTATQSITERVENANAHAKRRRVNLSESSATPIPAEKHWQLKKVRSECVILGSGETQDSKHRAKNNQHWCQFLMK</sequence>
<keyword evidence="2" id="KW-0539">Nucleus</keyword>
<dbReference type="PANTHER" id="PTHR15245:SF20">
    <property type="entry name" value="SYMPLEKIN"/>
    <property type="match status" value="1"/>
</dbReference>
<gene>
    <name evidence="4" type="ORF">PHYBOEH_008554</name>
</gene>
<feature type="domain" description="Symplekin/Pta1 N-terminal" evidence="3">
    <location>
        <begin position="181"/>
        <end position="364"/>
    </location>
</feature>
<dbReference type="InterPro" id="IPR032460">
    <property type="entry name" value="Symplekin/Pta1_N"/>
</dbReference>
<evidence type="ECO:0000313" key="5">
    <source>
        <dbReference type="Proteomes" id="UP000693981"/>
    </source>
</evidence>
<dbReference type="AlphaFoldDB" id="A0A8T1X6Q3"/>
<keyword evidence="5" id="KW-1185">Reference proteome</keyword>
<reference evidence="4" key="1">
    <citation type="submission" date="2021-02" db="EMBL/GenBank/DDBJ databases">
        <authorList>
            <person name="Palmer J.M."/>
        </authorList>
    </citation>
    <scope>NUCLEOTIDE SEQUENCE</scope>
    <source>
        <strain evidence="4">SCRP23</strain>
    </source>
</reference>
<dbReference type="Proteomes" id="UP000693981">
    <property type="component" value="Unassembled WGS sequence"/>
</dbReference>
<dbReference type="PANTHER" id="PTHR15245">
    <property type="entry name" value="SYMPLEKIN-RELATED"/>
    <property type="match status" value="1"/>
</dbReference>